<feature type="region of interest" description="Disordered" evidence="1">
    <location>
        <begin position="52"/>
        <end position="71"/>
    </location>
</feature>
<sequence length="360" mass="40554">MALVDIAHKAEDLVYRNLEKHKAKKGWQPSIRAYLGYGDEKKVRVLGRVLLRDPNDPNAHRAGPEDNYPTNGTIRRQAQRGFRQFLTLQIPDHPVSVTAGDQTVHTRTNADGYLDVQVRHHGLAPGWQDVTISAAGAEPVTTQVFIVKPGTRIGFVCDVDDTTIVTRLPRPLIAAYNSWFQRTNARQPVPGMARFINELTRRHPDAPFIYLSTGAWNTFESLVRFFRDHGFPTGPLILSDWGPTQTNLFRSGQEHKRVQLRNLVIDFPEIQWFLIGDNGQHDPVIYGGFAADHPDHVAGIAIRQLSSEEHVLAHGTTAPIENSARANTDDIPYVMGKDGDELRACYAQNPFPREERHREN</sequence>
<dbReference type="EMBL" id="CP063189">
    <property type="protein sequence ID" value="WCZ31605.1"/>
    <property type="molecule type" value="Genomic_DNA"/>
</dbReference>
<organism evidence="3 4">
    <name type="scientific">Corynebacterium massiliense DSM 45435</name>
    <dbReference type="NCBI Taxonomy" id="1121364"/>
    <lineage>
        <taxon>Bacteria</taxon>
        <taxon>Bacillati</taxon>
        <taxon>Actinomycetota</taxon>
        <taxon>Actinomycetes</taxon>
        <taxon>Mycobacteriales</taxon>
        <taxon>Corynebacteriaceae</taxon>
        <taxon>Corynebacterium</taxon>
    </lineage>
</organism>
<dbReference type="Proteomes" id="UP001220064">
    <property type="component" value="Chromosome"/>
</dbReference>
<gene>
    <name evidence="3" type="ORF">CMASS_00690</name>
</gene>
<evidence type="ECO:0000259" key="2">
    <source>
        <dbReference type="Pfam" id="PF09949"/>
    </source>
</evidence>
<name>A0ABY7U6C7_9CORY</name>
<evidence type="ECO:0000313" key="4">
    <source>
        <dbReference type="Proteomes" id="UP001220064"/>
    </source>
</evidence>
<proteinExistence type="predicted"/>
<feature type="domain" description="Phosphatidate phosphatase APP1 catalytic" evidence="2">
    <location>
        <begin position="153"/>
        <end position="304"/>
    </location>
</feature>
<dbReference type="PANTHER" id="PTHR28208:SF3">
    <property type="entry name" value="PHOSPHATIDATE PHOSPHATASE APP1"/>
    <property type="match status" value="1"/>
</dbReference>
<protein>
    <recommendedName>
        <fullName evidence="2">Phosphatidate phosphatase APP1 catalytic domain-containing protein</fullName>
    </recommendedName>
</protein>
<evidence type="ECO:0000256" key="1">
    <source>
        <dbReference type="SAM" id="MobiDB-lite"/>
    </source>
</evidence>
<feature type="compositionally biased region" description="Basic and acidic residues" evidence="1">
    <location>
        <begin position="52"/>
        <end position="64"/>
    </location>
</feature>
<dbReference type="RefSeq" id="WP_022863846.1">
    <property type="nucleotide sequence ID" value="NZ_ATVG01000020.1"/>
</dbReference>
<dbReference type="InterPro" id="IPR019236">
    <property type="entry name" value="APP1_cat"/>
</dbReference>
<reference evidence="3 4" key="1">
    <citation type="submission" date="2020-10" db="EMBL/GenBank/DDBJ databases">
        <title>Complete genome sequence of Corynebacterium massiliense DSM 45435, type strain of Corynebacterium massiliense.</title>
        <authorList>
            <person name="Busche T."/>
            <person name="Kalinowski J."/>
            <person name="Ruckert C."/>
        </authorList>
    </citation>
    <scope>NUCLEOTIDE SEQUENCE [LARGE SCALE GENOMIC DNA]</scope>
    <source>
        <strain evidence="3 4">DSM 45435</strain>
    </source>
</reference>
<dbReference type="InterPro" id="IPR052935">
    <property type="entry name" value="Mg2+_PAP"/>
</dbReference>
<accession>A0ABY7U6C7</accession>
<dbReference type="Pfam" id="PF09949">
    <property type="entry name" value="APP1_cat"/>
    <property type="match status" value="1"/>
</dbReference>
<dbReference type="PANTHER" id="PTHR28208">
    <property type="entry name" value="PHOSPHATIDATE PHOSPHATASE APP1"/>
    <property type="match status" value="1"/>
</dbReference>
<evidence type="ECO:0000313" key="3">
    <source>
        <dbReference type="EMBL" id="WCZ31605.1"/>
    </source>
</evidence>
<keyword evidence="4" id="KW-1185">Reference proteome</keyword>